<evidence type="ECO:0000313" key="2">
    <source>
        <dbReference type="Proteomes" id="UP001596237"/>
    </source>
</evidence>
<name>A0ABW1WU06_9HYPH</name>
<protein>
    <submittedName>
        <fullName evidence="1">Uncharacterized protein</fullName>
    </submittedName>
</protein>
<organism evidence="1 2">
    <name type="scientific">Methylorubrum zatmanii</name>
    <dbReference type="NCBI Taxonomy" id="29429"/>
    <lineage>
        <taxon>Bacteria</taxon>
        <taxon>Pseudomonadati</taxon>
        <taxon>Pseudomonadota</taxon>
        <taxon>Alphaproteobacteria</taxon>
        <taxon>Hyphomicrobiales</taxon>
        <taxon>Methylobacteriaceae</taxon>
        <taxon>Methylorubrum</taxon>
    </lineage>
</organism>
<evidence type="ECO:0000313" key="1">
    <source>
        <dbReference type="EMBL" id="MFC6390685.1"/>
    </source>
</evidence>
<gene>
    <name evidence="1" type="ORF">ACFQDP_15280</name>
</gene>
<dbReference type="Proteomes" id="UP001596237">
    <property type="component" value="Unassembled WGS sequence"/>
</dbReference>
<comment type="caution">
    <text evidence="1">The sequence shown here is derived from an EMBL/GenBank/DDBJ whole genome shotgun (WGS) entry which is preliminary data.</text>
</comment>
<dbReference type="RefSeq" id="WP_378740743.1">
    <property type="nucleotide sequence ID" value="NZ_JBHSTT010000049.1"/>
</dbReference>
<reference evidence="2" key="1">
    <citation type="journal article" date="2019" name="Int. J. Syst. Evol. Microbiol.">
        <title>The Global Catalogue of Microorganisms (GCM) 10K type strain sequencing project: providing services to taxonomists for standard genome sequencing and annotation.</title>
        <authorList>
            <consortium name="The Broad Institute Genomics Platform"/>
            <consortium name="The Broad Institute Genome Sequencing Center for Infectious Disease"/>
            <person name="Wu L."/>
            <person name="Ma J."/>
        </authorList>
    </citation>
    <scope>NUCLEOTIDE SEQUENCE [LARGE SCALE GENOMIC DNA]</scope>
    <source>
        <strain evidence="2">CCUG 36916</strain>
    </source>
</reference>
<accession>A0ABW1WU06</accession>
<dbReference type="EMBL" id="JBHSTT010000049">
    <property type="protein sequence ID" value="MFC6390685.1"/>
    <property type="molecule type" value="Genomic_DNA"/>
</dbReference>
<sequence>MLEIDIAEAGQRRAAPELEGACRLDMARRLDDAMHNLTFRHAQISCLPEDADLSFVWIYLLKRAALATCGSAWA</sequence>
<keyword evidence="2" id="KW-1185">Reference proteome</keyword>
<proteinExistence type="predicted"/>